<keyword evidence="2" id="KW-1185">Reference proteome</keyword>
<accession>A0AAV3XH29</accession>
<dbReference type="AlphaFoldDB" id="A0AAV3XH29"/>
<dbReference type="EMBL" id="BLAY01000100">
    <property type="protein sequence ID" value="GET40813.1"/>
    <property type="molecule type" value="Genomic_DNA"/>
</dbReference>
<evidence type="ECO:0000313" key="2">
    <source>
        <dbReference type="Proteomes" id="UP001050975"/>
    </source>
</evidence>
<dbReference type="Proteomes" id="UP001050975">
    <property type="component" value="Unassembled WGS sequence"/>
</dbReference>
<dbReference type="RefSeq" id="WP_226586939.1">
    <property type="nucleotide sequence ID" value="NZ_BLAY01000100.1"/>
</dbReference>
<organism evidence="1 2">
    <name type="scientific">Microseira wollei NIES-4236</name>
    <dbReference type="NCBI Taxonomy" id="2530354"/>
    <lineage>
        <taxon>Bacteria</taxon>
        <taxon>Bacillati</taxon>
        <taxon>Cyanobacteriota</taxon>
        <taxon>Cyanophyceae</taxon>
        <taxon>Oscillatoriophycideae</taxon>
        <taxon>Aerosakkonematales</taxon>
        <taxon>Aerosakkonemataceae</taxon>
        <taxon>Microseira</taxon>
    </lineage>
</organism>
<comment type="caution">
    <text evidence="1">The sequence shown here is derived from an EMBL/GenBank/DDBJ whole genome shotgun (WGS) entry which is preliminary data.</text>
</comment>
<protein>
    <submittedName>
        <fullName evidence="1">Uncharacterized protein</fullName>
    </submittedName>
</protein>
<sequence length="207" mass="22458">MLAQANISQVKTSPAGTWTIASAKSTSGTPYSGTVQIHPMGKIYTMSWLTTIGDYCGLAFVEDGYLFAGCAFDNNYGITLYKINPDGTLDGKWISPSNQGVIDSETAVNGTPGQLEGTYKINGTSLKSGNYQGELKIIQLDETYQVTWSMGIEYQGVGLRTNDWLIACWGGGNLFALAYEIQGDKARGRWARFGKSSLGEEMLEKIC</sequence>
<reference evidence="1" key="1">
    <citation type="submission" date="2019-10" db="EMBL/GenBank/DDBJ databases">
        <title>Draft genome sequece of Microseira wollei NIES-4236.</title>
        <authorList>
            <person name="Yamaguchi H."/>
            <person name="Suzuki S."/>
            <person name="Kawachi M."/>
        </authorList>
    </citation>
    <scope>NUCLEOTIDE SEQUENCE</scope>
    <source>
        <strain evidence="1">NIES-4236</strain>
    </source>
</reference>
<name>A0AAV3XH29_9CYAN</name>
<evidence type="ECO:0000313" key="1">
    <source>
        <dbReference type="EMBL" id="GET40813.1"/>
    </source>
</evidence>
<gene>
    <name evidence="1" type="ORF">MiSe_56250</name>
</gene>
<proteinExistence type="predicted"/>